<reference evidence="1 2" key="1">
    <citation type="submission" date="2016-04" db="EMBL/GenBank/DDBJ databases">
        <title>Complete genome sequence of Bacillus oceanisediminis strain 2691.</title>
        <authorList>
            <person name="Jeong H."/>
            <person name="Kim H.J."/>
            <person name="Lee D.-W."/>
        </authorList>
    </citation>
    <scope>NUCLEOTIDE SEQUENCE [LARGE SCALE GENOMIC DNA]</scope>
    <source>
        <strain evidence="1 2">2691</strain>
    </source>
</reference>
<evidence type="ECO:0000313" key="1">
    <source>
        <dbReference type="EMBL" id="AND42488.1"/>
    </source>
</evidence>
<dbReference type="Proteomes" id="UP000077856">
    <property type="component" value="Chromosome"/>
</dbReference>
<dbReference type="AlphaFoldDB" id="A0A160MI74"/>
<dbReference type="KEGG" id="bon:A361_26130"/>
<gene>
    <name evidence="1" type="ORF">A361_26130</name>
</gene>
<accession>A0A160MI74</accession>
<protein>
    <submittedName>
        <fullName evidence="1">Uncharacterized protein</fullName>
    </submittedName>
</protein>
<sequence length="86" mass="10038">MLAHFLRAVFIRGSLFNVLRESPAPPRGKQVPADNLKSRINRIKIRRTADITGINRKNLFIMKNMPSWRLSARIFIQLRNFSFNSL</sequence>
<dbReference type="EMBL" id="CP015506">
    <property type="protein sequence ID" value="AND42488.1"/>
    <property type="molecule type" value="Genomic_DNA"/>
</dbReference>
<evidence type="ECO:0000313" key="2">
    <source>
        <dbReference type="Proteomes" id="UP000077856"/>
    </source>
</evidence>
<name>A0A160MI74_9BACI</name>
<proteinExistence type="predicted"/>
<organism evidence="1 2">
    <name type="scientific">Cytobacillus oceanisediminis 2691</name>
    <dbReference type="NCBI Taxonomy" id="1196031"/>
    <lineage>
        <taxon>Bacteria</taxon>
        <taxon>Bacillati</taxon>
        <taxon>Bacillota</taxon>
        <taxon>Bacilli</taxon>
        <taxon>Bacillales</taxon>
        <taxon>Bacillaceae</taxon>
        <taxon>Cytobacillus</taxon>
    </lineage>
</organism>